<accession>A0AAD1SZS2</accession>
<gene>
    <name evidence="1" type="ORF">PECUL_23A060973</name>
</gene>
<dbReference type="Proteomes" id="UP001295444">
    <property type="component" value="Chromosome 09"/>
</dbReference>
<keyword evidence="2" id="KW-1185">Reference proteome</keyword>
<dbReference type="EMBL" id="OW240920">
    <property type="protein sequence ID" value="CAH2315368.1"/>
    <property type="molecule type" value="Genomic_DNA"/>
</dbReference>
<evidence type="ECO:0000313" key="2">
    <source>
        <dbReference type="Proteomes" id="UP001295444"/>
    </source>
</evidence>
<sequence length="66" mass="7080">MRIQTPLPLEVHSPRLLPTRSPSGVLSSGCEADAKIAASIWHHPPRHKAVQKLGQTQAMTGSGEES</sequence>
<name>A0AAD1SZS2_PELCU</name>
<dbReference type="AlphaFoldDB" id="A0AAD1SZS2"/>
<proteinExistence type="predicted"/>
<protein>
    <submittedName>
        <fullName evidence="1">Uncharacterized protein</fullName>
    </submittedName>
</protein>
<evidence type="ECO:0000313" key="1">
    <source>
        <dbReference type="EMBL" id="CAH2315368.1"/>
    </source>
</evidence>
<reference evidence="1" key="1">
    <citation type="submission" date="2022-03" db="EMBL/GenBank/DDBJ databases">
        <authorList>
            <person name="Alioto T."/>
            <person name="Alioto T."/>
            <person name="Gomez Garrido J."/>
        </authorList>
    </citation>
    <scope>NUCLEOTIDE SEQUENCE</scope>
</reference>
<organism evidence="1 2">
    <name type="scientific">Pelobates cultripes</name>
    <name type="common">Western spadefoot toad</name>
    <dbReference type="NCBI Taxonomy" id="61616"/>
    <lineage>
        <taxon>Eukaryota</taxon>
        <taxon>Metazoa</taxon>
        <taxon>Chordata</taxon>
        <taxon>Craniata</taxon>
        <taxon>Vertebrata</taxon>
        <taxon>Euteleostomi</taxon>
        <taxon>Amphibia</taxon>
        <taxon>Batrachia</taxon>
        <taxon>Anura</taxon>
        <taxon>Pelobatoidea</taxon>
        <taxon>Pelobatidae</taxon>
        <taxon>Pelobates</taxon>
    </lineage>
</organism>